<dbReference type="AlphaFoldDB" id="A0A9N8F0J0"/>
<gene>
    <name evidence="2" type="ORF">SEMRO_2156_G316890.1</name>
</gene>
<feature type="compositionally biased region" description="Polar residues" evidence="1">
    <location>
        <begin position="49"/>
        <end position="61"/>
    </location>
</feature>
<dbReference type="Proteomes" id="UP001153069">
    <property type="component" value="Unassembled WGS sequence"/>
</dbReference>
<name>A0A9N8F0J0_9STRA</name>
<evidence type="ECO:0000313" key="3">
    <source>
        <dbReference type="Proteomes" id="UP001153069"/>
    </source>
</evidence>
<feature type="compositionally biased region" description="Acidic residues" evidence="1">
    <location>
        <begin position="62"/>
        <end position="72"/>
    </location>
</feature>
<feature type="region of interest" description="Disordered" evidence="1">
    <location>
        <begin position="14"/>
        <end position="75"/>
    </location>
</feature>
<evidence type="ECO:0000256" key="1">
    <source>
        <dbReference type="SAM" id="MobiDB-lite"/>
    </source>
</evidence>
<proteinExistence type="predicted"/>
<reference evidence="2" key="1">
    <citation type="submission" date="2020-06" db="EMBL/GenBank/DDBJ databases">
        <authorList>
            <consortium name="Plant Systems Biology data submission"/>
        </authorList>
    </citation>
    <scope>NUCLEOTIDE SEQUENCE</scope>
    <source>
        <strain evidence="2">D6</strain>
    </source>
</reference>
<feature type="compositionally biased region" description="Basic residues" evidence="1">
    <location>
        <begin position="14"/>
        <end position="24"/>
    </location>
</feature>
<protein>
    <submittedName>
        <fullName evidence="2">Uncharacterized protein</fullName>
    </submittedName>
</protein>
<dbReference type="EMBL" id="CAICTM010002154">
    <property type="protein sequence ID" value="CAB9528140.1"/>
    <property type="molecule type" value="Genomic_DNA"/>
</dbReference>
<accession>A0A9N8F0J0</accession>
<organism evidence="2 3">
    <name type="scientific">Seminavis robusta</name>
    <dbReference type="NCBI Taxonomy" id="568900"/>
    <lineage>
        <taxon>Eukaryota</taxon>
        <taxon>Sar</taxon>
        <taxon>Stramenopiles</taxon>
        <taxon>Ochrophyta</taxon>
        <taxon>Bacillariophyta</taxon>
        <taxon>Bacillariophyceae</taxon>
        <taxon>Bacillariophycidae</taxon>
        <taxon>Naviculales</taxon>
        <taxon>Naviculaceae</taxon>
        <taxon>Seminavis</taxon>
    </lineage>
</organism>
<sequence length="294" mass="33027">MGFFGRLIKSASFKNRKKKKQKAAHAKEHLQQAKVASPTADEEEELPFATQQDDSEPNATASEDEWGNEIDVDALPPSDRSAVLAAAAEVPRDTNIPSSFDFGGNDDVSLITLETCPSFYRPDATTPQRSSVRLIVNSPDFDVDDYTESVSIHMAYRPPTMPIIVAQTTNNNNRQNVDVDDYDDDDEATAVEVILPEQPQRPSCASVEEPELQSYHVEFQVPQQDERLADIWRSTSPRSFHSNGRRPHNKQRNLLLKYQQSTASKAAEMKQHIKGYFRYVPRGTEDNDISVIST</sequence>
<keyword evidence="3" id="KW-1185">Reference proteome</keyword>
<comment type="caution">
    <text evidence="2">The sequence shown here is derived from an EMBL/GenBank/DDBJ whole genome shotgun (WGS) entry which is preliminary data.</text>
</comment>
<evidence type="ECO:0000313" key="2">
    <source>
        <dbReference type="EMBL" id="CAB9528140.1"/>
    </source>
</evidence>